<dbReference type="Proteomes" id="UP000609323">
    <property type="component" value="Unassembled WGS sequence"/>
</dbReference>
<reference evidence="2" key="1">
    <citation type="journal article" date="2019" name="Int. J. Syst. Evol. Microbiol.">
        <title>The Global Catalogue of Microorganisms (GCM) 10K type strain sequencing project: providing services to taxonomists for standard genome sequencing and annotation.</title>
        <authorList>
            <consortium name="The Broad Institute Genomics Platform"/>
            <consortium name="The Broad Institute Genome Sequencing Center for Infectious Disease"/>
            <person name="Wu L."/>
            <person name="Ma J."/>
        </authorList>
    </citation>
    <scope>NUCLEOTIDE SEQUENCE [LARGE SCALE GENOMIC DNA]</scope>
    <source>
        <strain evidence="2">CGMCC 1.15044</strain>
    </source>
</reference>
<proteinExistence type="predicted"/>
<dbReference type="RefSeq" id="WP_094093033.1">
    <property type="nucleotide sequence ID" value="NZ_BMHF01000001.1"/>
</dbReference>
<evidence type="ECO:0000313" key="2">
    <source>
        <dbReference type="Proteomes" id="UP000609323"/>
    </source>
</evidence>
<gene>
    <name evidence="1" type="ORF">GCM10010917_08240</name>
</gene>
<accession>A0ABQ1FR54</accession>
<organism evidence="1 2">
    <name type="scientific">Paenibacillus physcomitrellae</name>
    <dbReference type="NCBI Taxonomy" id="1619311"/>
    <lineage>
        <taxon>Bacteria</taxon>
        <taxon>Bacillati</taxon>
        <taxon>Bacillota</taxon>
        <taxon>Bacilli</taxon>
        <taxon>Bacillales</taxon>
        <taxon>Paenibacillaceae</taxon>
        <taxon>Paenibacillus</taxon>
    </lineage>
</organism>
<evidence type="ECO:0008006" key="3">
    <source>
        <dbReference type="Google" id="ProtNLM"/>
    </source>
</evidence>
<evidence type="ECO:0000313" key="1">
    <source>
        <dbReference type="EMBL" id="GGA25634.1"/>
    </source>
</evidence>
<protein>
    <recommendedName>
        <fullName evidence="3">SRPBCC family protein</fullName>
    </recommendedName>
</protein>
<comment type="caution">
    <text evidence="1">The sequence shown here is derived from an EMBL/GenBank/DDBJ whole genome shotgun (WGS) entry which is preliminary data.</text>
</comment>
<name>A0ABQ1FR54_9BACL</name>
<sequence length="167" mass="19115">MKFKQSTILPIPAQQINLDEWLFQMSDKDYQESAKGHRAMGTFSQKGRRGMINVESIGGHFLIQHYMEERSSASEVVMFSPETCLYLTHILPLKIGVRWTMNVTSETDGSSRFTCNVELLLPLWLRVIGTFAAMSHFVQSHTDEETLGFARDITRKFKSNFNESTSI</sequence>
<keyword evidence="2" id="KW-1185">Reference proteome</keyword>
<dbReference type="EMBL" id="BMHF01000001">
    <property type="protein sequence ID" value="GGA25634.1"/>
    <property type="molecule type" value="Genomic_DNA"/>
</dbReference>